<reference evidence="8" key="1">
    <citation type="submission" date="2021-04" db="EMBL/GenBank/DDBJ databases">
        <title>Phylogenetic analysis of Acidobacteriaceae.</title>
        <authorList>
            <person name="Qiu L."/>
            <person name="Zhang Q."/>
        </authorList>
    </citation>
    <scope>NUCLEOTIDE SEQUENCE</scope>
    <source>
        <strain evidence="8">DSM 25168</strain>
    </source>
</reference>
<dbReference type="SUPFAM" id="SSF51445">
    <property type="entry name" value="(Trans)glycosidases"/>
    <property type="match status" value="1"/>
</dbReference>
<dbReference type="PANTHER" id="PTHR45708:SF49">
    <property type="entry name" value="ENDOCHITINASE"/>
    <property type="match status" value="1"/>
</dbReference>
<dbReference type="GO" id="GO:0008843">
    <property type="term" value="F:endochitinase activity"/>
    <property type="evidence" value="ECO:0007669"/>
    <property type="project" value="UniProtKB-EC"/>
</dbReference>
<dbReference type="PROSITE" id="PS01095">
    <property type="entry name" value="GH18_1"/>
    <property type="match status" value="1"/>
</dbReference>
<name>A0A9J7BM35_9BACT</name>
<feature type="region of interest" description="Disordered" evidence="5">
    <location>
        <begin position="271"/>
        <end position="302"/>
    </location>
</feature>
<evidence type="ECO:0000256" key="1">
    <source>
        <dbReference type="ARBA" id="ARBA00012729"/>
    </source>
</evidence>
<protein>
    <recommendedName>
        <fullName evidence="1">chitinase</fullName>
        <ecNumber evidence="1">3.2.1.14</ecNumber>
    </recommendedName>
</protein>
<dbReference type="EMBL" id="CP093313">
    <property type="protein sequence ID" value="UWZ83695.1"/>
    <property type="molecule type" value="Genomic_DNA"/>
</dbReference>
<proteinExistence type="predicted"/>
<dbReference type="EC" id="3.2.1.14" evidence="1"/>
<gene>
    <name evidence="8" type="ORF">MOP44_24395</name>
</gene>
<dbReference type="Gene3D" id="3.20.20.80">
    <property type="entry name" value="Glycosidases"/>
    <property type="match status" value="1"/>
</dbReference>
<dbReference type="GO" id="GO:0008061">
    <property type="term" value="F:chitin binding"/>
    <property type="evidence" value="ECO:0007669"/>
    <property type="project" value="InterPro"/>
</dbReference>
<evidence type="ECO:0000256" key="2">
    <source>
        <dbReference type="ARBA" id="ARBA00022801"/>
    </source>
</evidence>
<dbReference type="InterPro" id="IPR050542">
    <property type="entry name" value="Glycosyl_Hydrlase18_Chitinase"/>
</dbReference>
<dbReference type="PANTHER" id="PTHR45708">
    <property type="entry name" value="ENDOCHITINASE"/>
    <property type="match status" value="1"/>
</dbReference>
<keyword evidence="9" id="KW-1185">Reference proteome</keyword>
<dbReference type="AlphaFoldDB" id="A0A9J7BM35"/>
<evidence type="ECO:0000313" key="8">
    <source>
        <dbReference type="EMBL" id="UWZ83695.1"/>
    </source>
</evidence>
<organism evidence="8 9">
    <name type="scientific">Occallatibacter riparius</name>
    <dbReference type="NCBI Taxonomy" id="1002689"/>
    <lineage>
        <taxon>Bacteria</taxon>
        <taxon>Pseudomonadati</taxon>
        <taxon>Acidobacteriota</taxon>
        <taxon>Terriglobia</taxon>
        <taxon>Terriglobales</taxon>
        <taxon>Acidobacteriaceae</taxon>
        <taxon>Occallatibacter</taxon>
    </lineage>
</organism>
<sequence>MKTARLLIFLLVLASELAFGQGTVPTFRYSTPNGVVTMPGRDPSQGATTVIPTVLVPVRLHFLAPSAENAPATLDPAVDVPRLLHSPVFSKATLRAGETTQYLDAMLRTTMSAASGYHTLLGTPQVHAITVEIPPGYGYMLSSKRTGTRLGMADVEYVQREIFRQIPRQEGKLVIAVTHNTGYYTYGDATVCCTWGMHGVDPGTGNSFVLASYLGATPPLVEERDIQPLTGQLAEWVNDPLHDPFFHLDFHTPLPTGENVVPRWQWPSAEAKEHRGCGGDSPATRYTLQDPLDTNERSQLPTGPALVVHTGATSWHVANVAMMGWYTGGAKPYSFPDDRLLQTPAATCPAIAPATRSANDPAPPSSVPAVPRTGANNGHELIGYWTGDGPGGTLLRLRDISPQWDVIIVAFANVDHHAPEGTMQMHVRPPRPGQQPMDMAQFKEDIAWLKSQGKKVLISLGGGGEYFTLAQSASIPNFVNSVSQIVTEYGFDGIDIDFETPSLNLDPGDTDFQHPKTASIVNLISALRELREHLGPGFMLSLVPEGTQMPAGYAGYGGQFGTYLPLLWGVRDILSFVDVQDYNTPPLEGLDGEVYQLGSVNYDAAMTELVLHGFPVGGPNGSLFPPVPADKVAAGFLVGTATPELVSRAMQYLITGQAPERTAYKLRKPTGYPAMIGAMFWTIDGDRNENYSFSNRIGPQLHQYTATRQAKAPATGAKTPVVSEGKNSHKGSE</sequence>
<dbReference type="InterPro" id="IPR011583">
    <property type="entry name" value="Chitinase_II/V-like_cat"/>
</dbReference>
<evidence type="ECO:0000313" key="9">
    <source>
        <dbReference type="Proteomes" id="UP001059380"/>
    </source>
</evidence>
<dbReference type="InterPro" id="IPR001223">
    <property type="entry name" value="Glyco_hydro18_cat"/>
</dbReference>
<feature type="region of interest" description="Disordered" evidence="5">
    <location>
        <begin position="354"/>
        <end position="373"/>
    </location>
</feature>
<keyword evidence="6" id="KW-0732">Signal</keyword>
<dbReference type="SMART" id="SM00636">
    <property type="entry name" value="Glyco_18"/>
    <property type="match status" value="1"/>
</dbReference>
<evidence type="ECO:0000256" key="6">
    <source>
        <dbReference type="SAM" id="SignalP"/>
    </source>
</evidence>
<dbReference type="InterPro" id="IPR001579">
    <property type="entry name" value="Glyco_hydro_18_chit_AS"/>
</dbReference>
<feature type="chain" id="PRO_5039895409" description="chitinase" evidence="6">
    <location>
        <begin position="21"/>
        <end position="733"/>
    </location>
</feature>
<dbReference type="RefSeq" id="WP_260793056.1">
    <property type="nucleotide sequence ID" value="NZ_CP093313.1"/>
</dbReference>
<evidence type="ECO:0000256" key="4">
    <source>
        <dbReference type="RuleBase" id="RU000489"/>
    </source>
</evidence>
<dbReference type="KEGG" id="orp:MOP44_24395"/>
<dbReference type="Proteomes" id="UP001059380">
    <property type="component" value="Chromosome"/>
</dbReference>
<keyword evidence="2 4" id="KW-0378">Hydrolase</keyword>
<feature type="signal peptide" evidence="6">
    <location>
        <begin position="1"/>
        <end position="20"/>
    </location>
</feature>
<feature type="domain" description="GH18" evidence="7">
    <location>
        <begin position="379"/>
        <end position="704"/>
    </location>
</feature>
<evidence type="ECO:0000256" key="5">
    <source>
        <dbReference type="SAM" id="MobiDB-lite"/>
    </source>
</evidence>
<dbReference type="GO" id="GO:0005975">
    <property type="term" value="P:carbohydrate metabolic process"/>
    <property type="evidence" value="ECO:0007669"/>
    <property type="project" value="InterPro"/>
</dbReference>
<dbReference type="Pfam" id="PF00704">
    <property type="entry name" value="Glyco_hydro_18"/>
    <property type="match status" value="1"/>
</dbReference>
<evidence type="ECO:0000259" key="7">
    <source>
        <dbReference type="PROSITE" id="PS51910"/>
    </source>
</evidence>
<dbReference type="PROSITE" id="PS51910">
    <property type="entry name" value="GH18_2"/>
    <property type="match status" value="1"/>
</dbReference>
<evidence type="ECO:0000256" key="3">
    <source>
        <dbReference type="ARBA" id="ARBA00023295"/>
    </source>
</evidence>
<accession>A0A9J7BM35</accession>
<dbReference type="InterPro" id="IPR017853">
    <property type="entry name" value="GH"/>
</dbReference>
<keyword evidence="3 4" id="KW-0326">Glycosidase</keyword>
<feature type="region of interest" description="Disordered" evidence="5">
    <location>
        <begin position="708"/>
        <end position="733"/>
    </location>
</feature>